<proteinExistence type="predicted"/>
<name>A0A848MVL0_ENTMU</name>
<protein>
    <submittedName>
        <fullName evidence="2">Uncharacterized protein</fullName>
    </submittedName>
</protein>
<dbReference type="RefSeq" id="WP_169059141.1">
    <property type="nucleotide sequence ID" value="NZ_JABCAG010000065.1"/>
</dbReference>
<dbReference type="EMBL" id="JABCAG010000065">
    <property type="protein sequence ID" value="NMP59616.1"/>
    <property type="molecule type" value="Genomic_DNA"/>
</dbReference>
<sequence>MEYNYTREWKQPHKIYNLGPINVSRFFPEGLKLSFLVGVASIVGAVIAAWFLSAVLGITFLSNLFRQSWMIIIFLFVVALWILFSLSWDKKGFFRFVIGRYTASKHKGIQTEHTHKVCFMNTPISFNDQKKKGRVLQWRPK</sequence>
<dbReference type="Proteomes" id="UP000557857">
    <property type="component" value="Unassembled WGS sequence"/>
</dbReference>
<dbReference type="Pfam" id="PF12648">
    <property type="entry name" value="TcpE"/>
    <property type="match status" value="1"/>
</dbReference>
<feature type="transmembrane region" description="Helical" evidence="1">
    <location>
        <begin position="67"/>
        <end position="86"/>
    </location>
</feature>
<evidence type="ECO:0000313" key="3">
    <source>
        <dbReference type="Proteomes" id="UP000557857"/>
    </source>
</evidence>
<keyword evidence="1" id="KW-0812">Transmembrane</keyword>
<evidence type="ECO:0000256" key="1">
    <source>
        <dbReference type="SAM" id="Phobius"/>
    </source>
</evidence>
<organism evidence="2 3">
    <name type="scientific">Enterococcus mundtii</name>
    <dbReference type="NCBI Taxonomy" id="53346"/>
    <lineage>
        <taxon>Bacteria</taxon>
        <taxon>Bacillati</taxon>
        <taxon>Bacillota</taxon>
        <taxon>Bacilli</taxon>
        <taxon>Lactobacillales</taxon>
        <taxon>Enterococcaceae</taxon>
        <taxon>Enterococcus</taxon>
    </lineage>
</organism>
<keyword evidence="1" id="KW-1133">Transmembrane helix</keyword>
<feature type="transmembrane region" description="Helical" evidence="1">
    <location>
        <begin position="35"/>
        <end position="61"/>
    </location>
</feature>
<reference evidence="2 3" key="1">
    <citation type="submission" date="2020-04" db="EMBL/GenBank/DDBJ databases">
        <authorList>
            <person name="Abaymova A."/>
            <person name="Teymurazov M."/>
            <person name="Tazyna O."/>
            <person name="Chatushin Y."/>
            <person name="Svetoch E."/>
            <person name="Pereligyn V."/>
            <person name="Pohylenko V."/>
            <person name="Platonov M."/>
            <person name="Kartsev N."/>
            <person name="Skryabin Y."/>
            <person name="Sizova A."/>
            <person name="Solomentsev V."/>
            <person name="Kislichkina A."/>
            <person name="Bogun A."/>
        </authorList>
    </citation>
    <scope>NUCLEOTIDE SEQUENCE [LARGE SCALE GENOMIC DNA]</scope>
    <source>
        <strain evidence="3">SCPM-O-B-8398 (E28)</strain>
    </source>
</reference>
<dbReference type="AlphaFoldDB" id="A0A848MVL0"/>
<evidence type="ECO:0000313" key="2">
    <source>
        <dbReference type="EMBL" id="NMP59616.1"/>
    </source>
</evidence>
<accession>A0A848MVL0</accession>
<dbReference type="InterPro" id="IPR025608">
    <property type="entry name" value="TcpE"/>
</dbReference>
<gene>
    <name evidence="2" type="ORF">HI921_14310</name>
</gene>
<comment type="caution">
    <text evidence="2">The sequence shown here is derived from an EMBL/GenBank/DDBJ whole genome shotgun (WGS) entry which is preliminary data.</text>
</comment>
<keyword evidence="1" id="KW-0472">Membrane</keyword>